<organism evidence="1 2">
    <name type="scientific">Paenibacillus konkukensis</name>
    <dbReference type="NCBI Taxonomy" id="2020716"/>
    <lineage>
        <taxon>Bacteria</taxon>
        <taxon>Bacillati</taxon>
        <taxon>Bacillota</taxon>
        <taxon>Bacilli</taxon>
        <taxon>Bacillales</taxon>
        <taxon>Paenibacillaceae</taxon>
        <taxon>Paenibacillus</taxon>
    </lineage>
</organism>
<dbReference type="EMBL" id="CP027059">
    <property type="protein sequence ID" value="UQZ84498.1"/>
    <property type="molecule type" value="Genomic_DNA"/>
</dbReference>
<sequence>MNIPMWRENLYQGLLIAERPYVEVDWIAAYANIYFDFRKRKPIAAAKYSMFRNSLCRCKPTGRLYPQNKGNLPSLKPQNEE</sequence>
<protein>
    <submittedName>
        <fullName evidence="1">Uncharacterized protein</fullName>
    </submittedName>
</protein>
<evidence type="ECO:0000313" key="2">
    <source>
        <dbReference type="Proteomes" id="UP001057134"/>
    </source>
</evidence>
<reference evidence="1" key="2">
    <citation type="journal article" date="2021" name="J Anim Sci Technol">
        <title>Complete genome sequence of Paenibacillus konkukensis sp. nov. SK3146 as a potential probiotic strain.</title>
        <authorList>
            <person name="Jung H.I."/>
            <person name="Park S."/>
            <person name="Niu K.M."/>
            <person name="Lee S.W."/>
            <person name="Kothari D."/>
            <person name="Yi K.J."/>
            <person name="Kim S.K."/>
        </authorList>
    </citation>
    <scope>NUCLEOTIDE SEQUENCE</scope>
    <source>
        <strain evidence="1">SK3146</strain>
    </source>
</reference>
<evidence type="ECO:0000313" key="1">
    <source>
        <dbReference type="EMBL" id="UQZ84498.1"/>
    </source>
</evidence>
<reference evidence="1" key="1">
    <citation type="submission" date="2018-02" db="EMBL/GenBank/DDBJ databases">
        <authorList>
            <person name="Kim S.-K."/>
            <person name="Jung H.-I."/>
            <person name="Lee S.-W."/>
        </authorList>
    </citation>
    <scope>NUCLEOTIDE SEQUENCE</scope>
    <source>
        <strain evidence="1">SK3146</strain>
    </source>
</reference>
<accession>A0ABY4RQU3</accession>
<proteinExistence type="predicted"/>
<dbReference type="Proteomes" id="UP001057134">
    <property type="component" value="Chromosome"/>
</dbReference>
<dbReference type="RefSeq" id="WP_249860256.1">
    <property type="nucleotide sequence ID" value="NZ_CP027059.1"/>
</dbReference>
<name>A0ABY4RQU3_9BACL</name>
<gene>
    <name evidence="1" type="ORF">SK3146_03752</name>
</gene>
<keyword evidence="2" id="KW-1185">Reference proteome</keyword>